<keyword evidence="2" id="KW-0413">Isomerase</keyword>
<dbReference type="AlphaFoldDB" id="A0A0A9XCN9"/>
<proteinExistence type="predicted"/>
<evidence type="ECO:0000313" key="2">
    <source>
        <dbReference type="EMBL" id="JAG16563.1"/>
    </source>
</evidence>
<accession>A0A0A9XCN9</accession>
<sequence length="164" mass="18548">MVVRQALVGGCPVSSKVSFFSRNFECRKKAFSLVPDDRISLNHQARSEDNKGRRREDLIAESMRGPRVHPSVYFDELARLLSQESSPAPNPAPLWRPVGWGQLMDELRSNRPGSLDLHTREIQHELATVPGLGYDDSWLVPQQRYEYTATIVGTSSQRPSEQSN</sequence>
<dbReference type="EMBL" id="GBHO01010994">
    <property type="protein sequence ID" value="JAG32610.1"/>
    <property type="molecule type" value="Transcribed_RNA"/>
</dbReference>
<reference evidence="2" key="2">
    <citation type="submission" date="2014-07" db="EMBL/GenBank/DDBJ databases">
        <authorList>
            <person name="Hull J."/>
        </authorList>
    </citation>
    <scope>NUCLEOTIDE SEQUENCE</scope>
</reference>
<name>A0A0A9XCN9_LYGHE</name>
<dbReference type="EMBL" id="GBHO01027778">
    <property type="protein sequence ID" value="JAG15826.1"/>
    <property type="molecule type" value="Transcribed_RNA"/>
</dbReference>
<organism evidence="2">
    <name type="scientific">Lygus hesperus</name>
    <name type="common">Western plant bug</name>
    <dbReference type="NCBI Taxonomy" id="30085"/>
    <lineage>
        <taxon>Eukaryota</taxon>
        <taxon>Metazoa</taxon>
        <taxon>Ecdysozoa</taxon>
        <taxon>Arthropoda</taxon>
        <taxon>Hexapoda</taxon>
        <taxon>Insecta</taxon>
        <taxon>Pterygota</taxon>
        <taxon>Neoptera</taxon>
        <taxon>Paraneoptera</taxon>
        <taxon>Hemiptera</taxon>
        <taxon>Heteroptera</taxon>
        <taxon>Panheteroptera</taxon>
        <taxon>Cimicomorpha</taxon>
        <taxon>Miridae</taxon>
        <taxon>Mirini</taxon>
        <taxon>Lygus</taxon>
    </lineage>
</organism>
<dbReference type="EMBL" id="GBRD01011676">
    <property type="protein sequence ID" value="JAG54148.1"/>
    <property type="molecule type" value="Transcribed_RNA"/>
</dbReference>
<dbReference type="EMBL" id="GBHO01027041">
    <property type="protein sequence ID" value="JAG16563.1"/>
    <property type="molecule type" value="Transcribed_RNA"/>
</dbReference>
<protein>
    <submittedName>
        <fullName evidence="2">N-(5'-phosphoribosyl)anthranilate isomerase</fullName>
    </submittedName>
</protein>
<evidence type="ECO:0000313" key="4">
    <source>
        <dbReference type="EMBL" id="JAG16567.1"/>
    </source>
</evidence>
<reference evidence="7" key="3">
    <citation type="submission" date="2014-09" db="EMBL/GenBank/DDBJ databases">
        <authorList>
            <person name="Magalhaes I.L.F."/>
            <person name="Oliveira U."/>
            <person name="Santos F.R."/>
            <person name="Vidigal T.H.D.A."/>
            <person name="Brescovit A.D."/>
            <person name="Santos A.J."/>
        </authorList>
    </citation>
    <scope>NUCLEOTIDE SEQUENCE</scope>
</reference>
<evidence type="ECO:0000313" key="5">
    <source>
        <dbReference type="EMBL" id="JAG32610.1"/>
    </source>
</evidence>
<evidence type="ECO:0000313" key="1">
    <source>
        <dbReference type="EMBL" id="JAG15826.1"/>
    </source>
</evidence>
<evidence type="ECO:0000313" key="3">
    <source>
        <dbReference type="EMBL" id="JAG16565.1"/>
    </source>
</evidence>
<dbReference type="EMBL" id="GBHO01027037">
    <property type="protein sequence ID" value="JAG16567.1"/>
    <property type="molecule type" value="Transcribed_RNA"/>
</dbReference>
<evidence type="ECO:0000313" key="7">
    <source>
        <dbReference type="EMBL" id="JAG54146.1"/>
    </source>
</evidence>
<dbReference type="GO" id="GO:0016853">
    <property type="term" value="F:isomerase activity"/>
    <property type="evidence" value="ECO:0007669"/>
    <property type="project" value="UniProtKB-KW"/>
</dbReference>
<dbReference type="EMBL" id="GBHO01027039">
    <property type="protein sequence ID" value="JAG16565.1"/>
    <property type="molecule type" value="Transcribed_RNA"/>
</dbReference>
<reference evidence="2" key="1">
    <citation type="journal article" date="2014" name="PLoS ONE">
        <title>Transcriptome-Based Identification of ABC Transporters in the Western Tarnished Plant Bug Lygus hesperus.</title>
        <authorList>
            <person name="Hull J.J."/>
            <person name="Chaney K."/>
            <person name="Geib S.M."/>
            <person name="Fabrick J.A."/>
            <person name="Brent C.S."/>
            <person name="Walsh D."/>
            <person name="Lavine L.C."/>
        </authorList>
    </citation>
    <scope>NUCLEOTIDE SEQUENCE</scope>
</reference>
<dbReference type="EMBL" id="GBRD01011678">
    <property type="protein sequence ID" value="JAG54146.1"/>
    <property type="molecule type" value="Transcribed_RNA"/>
</dbReference>
<dbReference type="EMBL" id="GBHO01010992">
    <property type="protein sequence ID" value="JAG32612.1"/>
    <property type="molecule type" value="Transcribed_RNA"/>
</dbReference>
<evidence type="ECO:0000313" key="6">
    <source>
        <dbReference type="EMBL" id="JAG32612.1"/>
    </source>
</evidence>
<gene>
    <name evidence="2" type="primary">trpF_3</name>
    <name evidence="1" type="synonym">trpF_0</name>
    <name evidence="3" type="synonym">trpF_1</name>
    <name evidence="4" type="synonym">trpF_2</name>
    <name evidence="6" type="synonym">trpF_4</name>
    <name evidence="5" type="synonym">trpF_5</name>
    <name evidence="2" type="ORF">CM83_44556</name>
    <name evidence="3" type="ORF">CM83_44558</name>
    <name evidence="4" type="ORF">CM83_44559</name>
    <name evidence="6" type="ORF">CM83_44563</name>
    <name evidence="5" type="ORF">CM83_44567</name>
    <name evidence="1" type="ORF">CM83_44577</name>
</gene>